<feature type="transmembrane region" description="Helical" evidence="5">
    <location>
        <begin position="221"/>
        <end position="243"/>
    </location>
</feature>
<accession>A0ABM6RK93</accession>
<feature type="domain" description="HTH araC/xylS-type" evidence="6">
    <location>
        <begin position="289"/>
        <end position="390"/>
    </location>
</feature>
<feature type="transmembrane region" description="Helical" evidence="5">
    <location>
        <begin position="70"/>
        <end position="90"/>
    </location>
</feature>
<dbReference type="PROSITE" id="PS01124">
    <property type="entry name" value="HTH_ARAC_FAMILY_2"/>
    <property type="match status" value="1"/>
</dbReference>
<keyword evidence="2" id="KW-0238">DNA-binding</keyword>
<keyword evidence="8" id="KW-1185">Reference proteome</keyword>
<feature type="region of interest" description="Disordered" evidence="4">
    <location>
        <begin position="249"/>
        <end position="281"/>
    </location>
</feature>
<evidence type="ECO:0000256" key="4">
    <source>
        <dbReference type="SAM" id="MobiDB-lite"/>
    </source>
</evidence>
<dbReference type="PANTHER" id="PTHR43280">
    <property type="entry name" value="ARAC-FAMILY TRANSCRIPTIONAL REGULATOR"/>
    <property type="match status" value="1"/>
</dbReference>
<reference evidence="7 8" key="1">
    <citation type="journal article" date="2017" name="Genome Biol. Evol.">
        <title>Trajectories and Drivers of Genome Evolution in Surface-Associated Marine Phaeobacter.</title>
        <authorList>
            <person name="Freese H.M."/>
            <person name="Sikorski J."/>
            <person name="Bunk B."/>
            <person name="Scheuner C."/>
            <person name="Meier-Kolthoff J.P."/>
            <person name="Sproer C."/>
            <person name="Gram L."/>
            <person name="Overmann J."/>
        </authorList>
    </citation>
    <scope>NUCLEOTIDE SEQUENCE [LARGE SCALE GENOMIC DNA]</scope>
    <source>
        <strain evidence="7 8">P66</strain>
    </source>
</reference>
<name>A0ABM6RK93_9RHOB</name>
<dbReference type="Gene3D" id="1.10.10.60">
    <property type="entry name" value="Homeodomain-like"/>
    <property type="match status" value="2"/>
</dbReference>
<keyword evidence="1" id="KW-0805">Transcription regulation</keyword>
<evidence type="ECO:0000313" key="8">
    <source>
        <dbReference type="Proteomes" id="UP000236536"/>
    </source>
</evidence>
<evidence type="ECO:0000256" key="3">
    <source>
        <dbReference type="ARBA" id="ARBA00023163"/>
    </source>
</evidence>
<evidence type="ECO:0000256" key="5">
    <source>
        <dbReference type="SAM" id="Phobius"/>
    </source>
</evidence>
<dbReference type="SMART" id="SM00342">
    <property type="entry name" value="HTH_ARAC"/>
    <property type="match status" value="1"/>
</dbReference>
<feature type="transmembrane region" description="Helical" evidence="5">
    <location>
        <begin position="33"/>
        <end position="50"/>
    </location>
</feature>
<dbReference type="Proteomes" id="UP000236536">
    <property type="component" value="Plasmid pP66_c"/>
</dbReference>
<dbReference type="InterPro" id="IPR018060">
    <property type="entry name" value="HTH_AraC"/>
</dbReference>
<dbReference type="RefSeq" id="WP_102859911.1">
    <property type="nucleotide sequence ID" value="NZ_CP010602.1"/>
</dbReference>
<dbReference type="PROSITE" id="PS00041">
    <property type="entry name" value="HTH_ARAC_FAMILY_1"/>
    <property type="match status" value="1"/>
</dbReference>
<organism evidence="7 8">
    <name type="scientific">Phaeobacter inhibens</name>
    <dbReference type="NCBI Taxonomy" id="221822"/>
    <lineage>
        <taxon>Bacteria</taxon>
        <taxon>Pseudomonadati</taxon>
        <taxon>Pseudomonadota</taxon>
        <taxon>Alphaproteobacteria</taxon>
        <taxon>Rhodobacterales</taxon>
        <taxon>Roseobacteraceae</taxon>
        <taxon>Phaeobacter</taxon>
    </lineage>
</organism>
<feature type="transmembrane region" description="Helical" evidence="5">
    <location>
        <begin position="192"/>
        <end position="215"/>
    </location>
</feature>
<keyword evidence="5" id="KW-0812">Transmembrane</keyword>
<dbReference type="InterPro" id="IPR018062">
    <property type="entry name" value="HTH_AraC-typ_CS"/>
</dbReference>
<proteinExistence type="predicted"/>
<dbReference type="Pfam" id="PF12833">
    <property type="entry name" value="HTH_18"/>
    <property type="match status" value="1"/>
</dbReference>
<sequence>MNEIILELISTSTIAIALFGIAFCLMQNAYRRVNRSFAAFLGVVALNNIPDAFGRMVDMTQPGLLQGVVFAIWLCTALCLSPSLWVYVFTLTSRAQRDPKHLYRHLVLPALGAIVGILWIFGPGDAIAVLLSDDDVSLSGWSLVLATWIGLLQLTIYVQLAVYLTLIIRRLLQYKRRLRDIYASTEEHELRWIYVIGALGLLFWVAQSLFLAVAIDPAWTAIPTAILSLVGLVLFAATTLWGLRQRPPLVPDTTDEKPVENSDDDQTEPEGRKYGKSALSPEASARLARKIRAAMEVDHLHKDPNLSLWALARHIGASPNYISQTLNDVIGESFFDFVNRHRVLEAMKLLSTTDDTVSAITYDVGFNARSSFYNAFKRVTGQTPTGYRKSLSVREGMVDAGGELRET</sequence>
<evidence type="ECO:0000256" key="1">
    <source>
        <dbReference type="ARBA" id="ARBA00023015"/>
    </source>
</evidence>
<keyword evidence="7" id="KW-0614">Plasmid</keyword>
<keyword evidence="5" id="KW-1133">Transmembrane helix</keyword>
<feature type="transmembrane region" description="Helical" evidence="5">
    <location>
        <begin position="102"/>
        <end position="121"/>
    </location>
</feature>
<evidence type="ECO:0000313" key="7">
    <source>
        <dbReference type="EMBL" id="AUQ96922.1"/>
    </source>
</evidence>
<keyword evidence="3" id="KW-0804">Transcription</keyword>
<dbReference type="PANTHER" id="PTHR43280:SF2">
    <property type="entry name" value="HTH-TYPE TRANSCRIPTIONAL REGULATOR EXSA"/>
    <property type="match status" value="1"/>
</dbReference>
<reference evidence="7 8" key="2">
    <citation type="journal article" date="2017" name="Int. J. Syst. Evol. Microbiol.">
        <title>Adaptation of Surface-Associated Bacteria to the Open Ocean: A Genomically Distinct Subpopulation of Phaeobacter gallaeciensis Colonizes Pacific Mesozooplankton.</title>
        <authorList>
            <person name="Freese H.M."/>
            <person name="Methner A."/>
            <person name="Overmann J."/>
        </authorList>
    </citation>
    <scope>NUCLEOTIDE SEQUENCE [LARGE SCALE GENOMIC DNA]</scope>
    <source>
        <strain evidence="7 8">P66</strain>
    </source>
</reference>
<dbReference type="EMBL" id="CP010708">
    <property type="protein sequence ID" value="AUQ96922.1"/>
    <property type="molecule type" value="Genomic_DNA"/>
</dbReference>
<feature type="transmembrane region" description="Helical" evidence="5">
    <location>
        <begin position="141"/>
        <end position="172"/>
    </location>
</feature>
<gene>
    <name evidence="7" type="ORF">PhaeoP66_04196</name>
</gene>
<keyword evidence="5" id="KW-0472">Membrane</keyword>
<protein>
    <submittedName>
        <fullName evidence="7">Transcriptional regulator</fullName>
    </submittedName>
</protein>
<dbReference type="SUPFAM" id="SSF46689">
    <property type="entry name" value="Homeodomain-like"/>
    <property type="match status" value="1"/>
</dbReference>
<evidence type="ECO:0000256" key="2">
    <source>
        <dbReference type="ARBA" id="ARBA00023125"/>
    </source>
</evidence>
<feature type="transmembrane region" description="Helical" evidence="5">
    <location>
        <begin position="6"/>
        <end position="26"/>
    </location>
</feature>
<dbReference type="InterPro" id="IPR009057">
    <property type="entry name" value="Homeodomain-like_sf"/>
</dbReference>
<geneLocation type="plasmid" evidence="7 8">
    <name>pP66_c</name>
</geneLocation>
<evidence type="ECO:0000259" key="6">
    <source>
        <dbReference type="PROSITE" id="PS01124"/>
    </source>
</evidence>